<dbReference type="EMBL" id="KN838788">
    <property type="protein sequence ID" value="KIJ94553.1"/>
    <property type="molecule type" value="Genomic_DNA"/>
</dbReference>
<dbReference type="Proteomes" id="UP000054477">
    <property type="component" value="Unassembled WGS sequence"/>
</dbReference>
<reference evidence="3" key="2">
    <citation type="submission" date="2015-01" db="EMBL/GenBank/DDBJ databases">
        <title>Evolutionary Origins and Diversification of the Mycorrhizal Mutualists.</title>
        <authorList>
            <consortium name="DOE Joint Genome Institute"/>
            <consortium name="Mycorrhizal Genomics Consortium"/>
            <person name="Kohler A."/>
            <person name="Kuo A."/>
            <person name="Nagy L.G."/>
            <person name="Floudas D."/>
            <person name="Copeland A."/>
            <person name="Barry K.W."/>
            <person name="Cichocki N."/>
            <person name="Veneault-Fourrey C."/>
            <person name="LaButti K."/>
            <person name="Lindquist E.A."/>
            <person name="Lipzen A."/>
            <person name="Lundell T."/>
            <person name="Morin E."/>
            <person name="Murat C."/>
            <person name="Riley R."/>
            <person name="Ohm R."/>
            <person name="Sun H."/>
            <person name="Tunlid A."/>
            <person name="Henrissat B."/>
            <person name="Grigoriev I.V."/>
            <person name="Hibbett D.S."/>
            <person name="Martin F."/>
        </authorList>
    </citation>
    <scope>NUCLEOTIDE SEQUENCE [LARGE SCALE GENOMIC DNA]</scope>
    <source>
        <strain evidence="3">LaAM-08-1</strain>
    </source>
</reference>
<feature type="region of interest" description="Disordered" evidence="1">
    <location>
        <begin position="86"/>
        <end position="107"/>
    </location>
</feature>
<sequence length="414" mass="46718">MANNYDDPLNDFEQAELQRQFLHAGYWFGMLPAHPEIHHPRLNDICNHLYHPIPGPPPLHLPPMYQPPIGPAAAIPPLMYPPPPGPPPGYYRHPPAPTAPPRPRGSDLSLSISFMTDHLQSDVNVAQINMSIPLNTAVVGGVVTWVTLRLPTDLSFQDFFSRVCARMDLDPLEALLGYKYPGDLARQPPYHLTTNEELREAMAKGIEKIKRARTREVFMEIHNLRPAQHAAAASTLGRKRRNSTSQPLNSEEPDTTLTFIKELRELKRRLECQLHKGRYCFVSPINGQHQGCDIYKLTFWAKKIFLGQANYQSPPSSLEFDHVPKHIRRVKPAISSQPEIHVHIPSNIIASSSSCLDQCFSLVDSHRSNPTNFMPSLDLIDLTACDNEPTSAIAECEGKQRKVKVEDKENNWKL</sequence>
<organism evidence="2 3">
    <name type="scientific">Laccaria amethystina LaAM-08-1</name>
    <dbReference type="NCBI Taxonomy" id="1095629"/>
    <lineage>
        <taxon>Eukaryota</taxon>
        <taxon>Fungi</taxon>
        <taxon>Dikarya</taxon>
        <taxon>Basidiomycota</taxon>
        <taxon>Agaricomycotina</taxon>
        <taxon>Agaricomycetes</taxon>
        <taxon>Agaricomycetidae</taxon>
        <taxon>Agaricales</taxon>
        <taxon>Agaricineae</taxon>
        <taxon>Hydnangiaceae</taxon>
        <taxon>Laccaria</taxon>
    </lineage>
</organism>
<evidence type="ECO:0000313" key="3">
    <source>
        <dbReference type="Proteomes" id="UP000054477"/>
    </source>
</evidence>
<proteinExistence type="predicted"/>
<accession>A0A0C9WZZ1</accession>
<gene>
    <name evidence="2" type="ORF">K443DRAFT_356582</name>
</gene>
<reference evidence="2 3" key="1">
    <citation type="submission" date="2014-04" db="EMBL/GenBank/DDBJ databases">
        <authorList>
            <consortium name="DOE Joint Genome Institute"/>
            <person name="Kuo A."/>
            <person name="Kohler A."/>
            <person name="Nagy L.G."/>
            <person name="Floudas D."/>
            <person name="Copeland A."/>
            <person name="Barry K.W."/>
            <person name="Cichocki N."/>
            <person name="Veneault-Fourrey C."/>
            <person name="LaButti K."/>
            <person name="Lindquist E.A."/>
            <person name="Lipzen A."/>
            <person name="Lundell T."/>
            <person name="Morin E."/>
            <person name="Murat C."/>
            <person name="Sun H."/>
            <person name="Tunlid A."/>
            <person name="Henrissat B."/>
            <person name="Grigoriev I.V."/>
            <person name="Hibbett D.S."/>
            <person name="Martin F."/>
            <person name="Nordberg H.P."/>
            <person name="Cantor M.N."/>
            <person name="Hua S.X."/>
        </authorList>
    </citation>
    <scope>NUCLEOTIDE SEQUENCE [LARGE SCALE GENOMIC DNA]</scope>
    <source>
        <strain evidence="2 3">LaAM-08-1</strain>
    </source>
</reference>
<dbReference type="AlphaFoldDB" id="A0A0C9WZZ1"/>
<feature type="compositionally biased region" description="Pro residues" evidence="1">
    <location>
        <begin position="86"/>
        <end position="103"/>
    </location>
</feature>
<feature type="region of interest" description="Disordered" evidence="1">
    <location>
        <begin position="232"/>
        <end position="253"/>
    </location>
</feature>
<keyword evidence="3" id="KW-1185">Reference proteome</keyword>
<name>A0A0C9WZZ1_9AGAR</name>
<evidence type="ECO:0000256" key="1">
    <source>
        <dbReference type="SAM" id="MobiDB-lite"/>
    </source>
</evidence>
<protein>
    <submittedName>
        <fullName evidence="2">Uncharacterized protein</fullName>
    </submittedName>
</protein>
<dbReference type="HOGENOM" id="CLU_052703_0_0_1"/>
<dbReference type="OrthoDB" id="3059558at2759"/>
<dbReference type="STRING" id="1095629.A0A0C9WZZ1"/>
<evidence type="ECO:0000313" key="2">
    <source>
        <dbReference type="EMBL" id="KIJ94553.1"/>
    </source>
</evidence>